<sequence>MENGPTEGYRPRNPQPPPRQTPMYEDFEAEGQPGTQFSLMRAFGVGQYPRRREPARSDGQTSGLQRENAKLRDTNRQLRQQVDSLQSRLDNMEQSLASQEAQIVRAQAYVFENMNSDTWASGDDNTIRGEIEKLQSRIKSWAKKNAIDEMSSLERLDSDESATFLEFLANVARLDRTDLSNPQRALAHLTTTLMNKKSPMMCLQALLAYHVYSGIIERPFFALDSDDGTLQSVYRELKRVNEKEAHAWRSKIFQLLVKNNADAKPVDPANRYGTAQVSTCRNLAEDFYTGPAAALIKRGETEDEANRTLQDLDSITQYAGGLSSRLWSRRTALEVKGLPELMAKPFTIRSGIMNAHALHRLFSEADDSCDGRLVSIVVHPAVIGFGGGIEEDNAPPRVWMKAEVWLGEPPVPGTQ</sequence>
<dbReference type="Proteomes" id="UP000294003">
    <property type="component" value="Unassembled WGS sequence"/>
</dbReference>
<evidence type="ECO:0000313" key="3">
    <source>
        <dbReference type="Proteomes" id="UP000294003"/>
    </source>
</evidence>
<feature type="region of interest" description="Disordered" evidence="1">
    <location>
        <begin position="1"/>
        <end position="77"/>
    </location>
</feature>
<protein>
    <submittedName>
        <fullName evidence="2">Uncharacterized protein</fullName>
    </submittedName>
</protein>
<gene>
    <name evidence="2" type="ORF">DL762_000650</name>
</gene>
<reference evidence="2 3" key="1">
    <citation type="submission" date="2018-06" db="EMBL/GenBank/DDBJ databases">
        <title>Complete Genomes of Monosporascus.</title>
        <authorList>
            <person name="Robinson A.J."/>
            <person name="Natvig D.O."/>
        </authorList>
    </citation>
    <scope>NUCLEOTIDE SEQUENCE [LARGE SCALE GENOMIC DNA]</scope>
    <source>
        <strain evidence="2 3">CBS 609.92</strain>
    </source>
</reference>
<feature type="compositionally biased region" description="Basic and acidic residues" evidence="1">
    <location>
        <begin position="67"/>
        <end position="76"/>
    </location>
</feature>
<organism evidence="2 3">
    <name type="scientific">Monosporascus cannonballus</name>
    <dbReference type="NCBI Taxonomy" id="155416"/>
    <lineage>
        <taxon>Eukaryota</taxon>
        <taxon>Fungi</taxon>
        <taxon>Dikarya</taxon>
        <taxon>Ascomycota</taxon>
        <taxon>Pezizomycotina</taxon>
        <taxon>Sordariomycetes</taxon>
        <taxon>Xylariomycetidae</taxon>
        <taxon>Xylariales</taxon>
        <taxon>Xylariales incertae sedis</taxon>
        <taxon>Monosporascus</taxon>
    </lineage>
</organism>
<keyword evidence="3" id="KW-1185">Reference proteome</keyword>
<name>A0ABY0HML4_9PEZI</name>
<evidence type="ECO:0000313" key="2">
    <source>
        <dbReference type="EMBL" id="RYO94326.1"/>
    </source>
</evidence>
<comment type="caution">
    <text evidence="2">The sequence shown here is derived from an EMBL/GenBank/DDBJ whole genome shotgun (WGS) entry which is preliminary data.</text>
</comment>
<dbReference type="EMBL" id="QJNS01000011">
    <property type="protein sequence ID" value="RYO94326.1"/>
    <property type="molecule type" value="Genomic_DNA"/>
</dbReference>
<evidence type="ECO:0000256" key="1">
    <source>
        <dbReference type="SAM" id="MobiDB-lite"/>
    </source>
</evidence>
<accession>A0ABY0HML4</accession>
<proteinExistence type="predicted"/>